<feature type="domain" description="SET" evidence="6">
    <location>
        <begin position="371"/>
        <end position="488"/>
    </location>
</feature>
<dbReference type="GO" id="GO:0005634">
    <property type="term" value="C:nucleus"/>
    <property type="evidence" value="ECO:0007669"/>
    <property type="project" value="TreeGrafter"/>
</dbReference>
<dbReference type="AlphaFoldDB" id="A0A9P5U7C1"/>
<protein>
    <submittedName>
        <fullName evidence="8">Uncharacterized protein</fullName>
    </submittedName>
</protein>
<dbReference type="Proteomes" id="UP000772434">
    <property type="component" value="Unassembled WGS sequence"/>
</dbReference>
<keyword evidence="2" id="KW-0808">Transferase</keyword>
<dbReference type="InterPro" id="IPR001214">
    <property type="entry name" value="SET_dom"/>
</dbReference>
<evidence type="ECO:0000256" key="3">
    <source>
        <dbReference type="ARBA" id="ARBA00022691"/>
    </source>
</evidence>
<dbReference type="PROSITE" id="PS50280">
    <property type="entry name" value="SET"/>
    <property type="match status" value="1"/>
</dbReference>
<accession>A0A9P5U7C1</accession>
<dbReference type="GO" id="GO:0046976">
    <property type="term" value="F:histone H3K27 methyltransferase activity"/>
    <property type="evidence" value="ECO:0007669"/>
    <property type="project" value="TreeGrafter"/>
</dbReference>
<name>A0A9P5U7C1_9AGAR</name>
<dbReference type="EMBL" id="JADNRY010000069">
    <property type="protein sequence ID" value="KAF9067728.1"/>
    <property type="molecule type" value="Genomic_DNA"/>
</dbReference>
<dbReference type="Pfam" id="PF00856">
    <property type="entry name" value="SET"/>
    <property type="match status" value="1"/>
</dbReference>
<reference evidence="8" key="1">
    <citation type="submission" date="2020-11" db="EMBL/GenBank/DDBJ databases">
        <authorList>
            <consortium name="DOE Joint Genome Institute"/>
            <person name="Ahrendt S."/>
            <person name="Riley R."/>
            <person name="Andreopoulos W."/>
            <person name="Labutti K."/>
            <person name="Pangilinan J."/>
            <person name="Ruiz-Duenas F.J."/>
            <person name="Barrasa J.M."/>
            <person name="Sanchez-Garcia M."/>
            <person name="Camarero S."/>
            <person name="Miyauchi S."/>
            <person name="Serrano A."/>
            <person name="Linde D."/>
            <person name="Babiker R."/>
            <person name="Drula E."/>
            <person name="Ayuso-Fernandez I."/>
            <person name="Pacheco R."/>
            <person name="Padilla G."/>
            <person name="Ferreira P."/>
            <person name="Barriuso J."/>
            <person name="Kellner H."/>
            <person name="Castanera R."/>
            <person name="Alfaro M."/>
            <person name="Ramirez L."/>
            <person name="Pisabarro A.G."/>
            <person name="Kuo A."/>
            <person name="Tritt A."/>
            <person name="Lipzen A."/>
            <person name="He G."/>
            <person name="Yan M."/>
            <person name="Ng V."/>
            <person name="Cullen D."/>
            <person name="Martin F."/>
            <person name="Rosso M.-N."/>
            <person name="Henrissat B."/>
            <person name="Hibbett D."/>
            <person name="Martinez A.T."/>
            <person name="Grigoriev I.V."/>
        </authorList>
    </citation>
    <scope>NUCLEOTIDE SEQUENCE</scope>
    <source>
        <strain evidence="8">AH 40177</strain>
    </source>
</reference>
<dbReference type="PROSITE" id="PS51633">
    <property type="entry name" value="CXC"/>
    <property type="match status" value="1"/>
</dbReference>
<dbReference type="SUPFAM" id="SSF82199">
    <property type="entry name" value="SET domain"/>
    <property type="match status" value="1"/>
</dbReference>
<evidence type="ECO:0000313" key="8">
    <source>
        <dbReference type="EMBL" id="KAF9067728.1"/>
    </source>
</evidence>
<comment type="caution">
    <text evidence="8">The sequence shown here is derived from an EMBL/GenBank/DDBJ whole genome shotgun (WGS) entry which is preliminary data.</text>
</comment>
<dbReference type="InterPro" id="IPR046341">
    <property type="entry name" value="SET_dom_sf"/>
</dbReference>
<dbReference type="SMART" id="SM00317">
    <property type="entry name" value="SET"/>
    <property type="match status" value="1"/>
</dbReference>
<dbReference type="GO" id="GO:0031507">
    <property type="term" value="P:heterochromatin formation"/>
    <property type="evidence" value="ECO:0007669"/>
    <property type="project" value="TreeGrafter"/>
</dbReference>
<keyword evidence="3" id="KW-0949">S-adenosyl-L-methionine</keyword>
<sequence>MEDYLPLDFIPHSDFPDFEAEENEILQQLEQLQLEKGYPWQNLINPDLDVVDIEVARRLHFEMKLSYSGINDLCILRLPLRDGNEYGLLWEYNQREPVQWESCRSAELDIPQFPKNFVTRSGLTLLEDINLGIPFFCPSLSCVRSHCVHYTNGRQQVSEAFEPPKAQITHQNMMSSNAEQSHCGNQCFLGVNKDTVETSMWDLKEEQDLRDVLELAPDTLPCHLAVMIQKPCYEIYSRRRRILLDDDILEQQFSKIKPLSKRSESKALKAFKHHSHRNKHVVKPCTHKGRCGRSAGTECQCFTQKQFCQRNCRCPDDCPYRFKGCKCRKCKDDKCLCRRLRRECDPELCHFKDEVSKKTCHNSHIQCGEPSCIEIKQTELGQGAFICRRIEKNGFIAEYVGEVQDANEHGHWDSIHKLRYLNYTYTLDQNLNKVLNSAQIGNETRYINHHSRKFNCEARNIMVHNEFRIGIYATKTIKKGKELILNYGDTYWGDNKPDE</sequence>
<dbReference type="GO" id="GO:0032259">
    <property type="term" value="P:methylation"/>
    <property type="evidence" value="ECO:0007669"/>
    <property type="project" value="UniProtKB-KW"/>
</dbReference>
<keyword evidence="9" id="KW-1185">Reference proteome</keyword>
<evidence type="ECO:0000256" key="1">
    <source>
        <dbReference type="ARBA" id="ARBA00022603"/>
    </source>
</evidence>
<feature type="domain" description="CXC" evidence="7">
    <location>
        <begin position="265"/>
        <end position="369"/>
    </location>
</feature>
<dbReference type="InterPro" id="IPR045318">
    <property type="entry name" value="EZH1/2-like"/>
</dbReference>
<dbReference type="InterPro" id="IPR026489">
    <property type="entry name" value="CXC_dom"/>
</dbReference>
<evidence type="ECO:0000256" key="5">
    <source>
        <dbReference type="ARBA" id="ARBA00023163"/>
    </source>
</evidence>
<evidence type="ECO:0000256" key="4">
    <source>
        <dbReference type="ARBA" id="ARBA00023015"/>
    </source>
</evidence>
<dbReference type="OrthoDB" id="6141102at2759"/>
<dbReference type="Gene3D" id="2.170.270.10">
    <property type="entry name" value="SET domain"/>
    <property type="match status" value="1"/>
</dbReference>
<keyword evidence="5" id="KW-0804">Transcription</keyword>
<evidence type="ECO:0000259" key="6">
    <source>
        <dbReference type="PROSITE" id="PS50280"/>
    </source>
</evidence>
<proteinExistence type="predicted"/>
<organism evidence="8 9">
    <name type="scientific">Rhodocollybia butyracea</name>
    <dbReference type="NCBI Taxonomy" id="206335"/>
    <lineage>
        <taxon>Eukaryota</taxon>
        <taxon>Fungi</taxon>
        <taxon>Dikarya</taxon>
        <taxon>Basidiomycota</taxon>
        <taxon>Agaricomycotina</taxon>
        <taxon>Agaricomycetes</taxon>
        <taxon>Agaricomycetidae</taxon>
        <taxon>Agaricales</taxon>
        <taxon>Marasmiineae</taxon>
        <taxon>Omphalotaceae</taxon>
        <taxon>Rhodocollybia</taxon>
    </lineage>
</organism>
<dbReference type="GO" id="GO:0003682">
    <property type="term" value="F:chromatin binding"/>
    <property type="evidence" value="ECO:0007669"/>
    <property type="project" value="TreeGrafter"/>
</dbReference>
<keyword evidence="4" id="KW-0805">Transcription regulation</keyword>
<gene>
    <name evidence="8" type="ORF">BDP27DRAFT_872386</name>
</gene>
<dbReference type="PANTHER" id="PTHR45747:SF4">
    <property type="entry name" value="HISTONE-LYSINE N-METHYLTRANSFERASE E(Z)"/>
    <property type="match status" value="1"/>
</dbReference>
<evidence type="ECO:0000313" key="9">
    <source>
        <dbReference type="Proteomes" id="UP000772434"/>
    </source>
</evidence>
<keyword evidence="1" id="KW-0489">Methyltransferase</keyword>
<evidence type="ECO:0000256" key="2">
    <source>
        <dbReference type="ARBA" id="ARBA00022679"/>
    </source>
</evidence>
<evidence type="ECO:0000259" key="7">
    <source>
        <dbReference type="PROSITE" id="PS51633"/>
    </source>
</evidence>
<dbReference type="PANTHER" id="PTHR45747">
    <property type="entry name" value="HISTONE-LYSINE N-METHYLTRANSFERASE E(Z)"/>
    <property type="match status" value="1"/>
</dbReference>